<dbReference type="eggNOG" id="KOG1944">
    <property type="taxonomic scope" value="Eukaryota"/>
</dbReference>
<dbReference type="OrthoDB" id="10267969at2759"/>
<dbReference type="PhylomeDB" id="B4H816"/>
<accession>B4H816</accession>
<keyword evidence="4 6" id="KW-1133">Transmembrane helix</keyword>
<organism evidence="9">
    <name type="scientific">Drosophila persimilis</name>
    <name type="common">Fruit fly</name>
    <dbReference type="NCBI Taxonomy" id="7234"/>
    <lineage>
        <taxon>Eukaryota</taxon>
        <taxon>Metazoa</taxon>
        <taxon>Ecdysozoa</taxon>
        <taxon>Arthropoda</taxon>
        <taxon>Hexapoda</taxon>
        <taxon>Insecta</taxon>
        <taxon>Pterygota</taxon>
        <taxon>Neoptera</taxon>
        <taxon>Endopterygota</taxon>
        <taxon>Diptera</taxon>
        <taxon>Brachycera</taxon>
        <taxon>Muscomorpha</taxon>
        <taxon>Ephydroidea</taxon>
        <taxon>Drosophilidae</taxon>
        <taxon>Drosophila</taxon>
        <taxon>Sophophora</taxon>
    </lineage>
</organism>
<evidence type="ECO:0000256" key="6">
    <source>
        <dbReference type="RuleBase" id="RU363053"/>
    </source>
</evidence>
<evidence type="ECO:0000313" key="9">
    <source>
        <dbReference type="Proteomes" id="UP000008744"/>
    </source>
</evidence>
<gene>
    <name evidence="8" type="primary">Dper\GL20996</name>
    <name evidence="8" type="ORF">Dper_GL20996</name>
</gene>
<protein>
    <submittedName>
        <fullName evidence="8">GL20996</fullName>
    </submittedName>
</protein>
<dbReference type="AlphaFoldDB" id="B4H816"/>
<reference evidence="8 9" key="1">
    <citation type="journal article" date="2007" name="Nature">
        <title>Evolution of genes and genomes on the Drosophila phylogeny.</title>
        <authorList>
            <consortium name="Drosophila 12 Genomes Consortium"/>
            <person name="Clark A.G."/>
            <person name="Eisen M.B."/>
            <person name="Smith D.R."/>
            <person name="Bergman C.M."/>
            <person name="Oliver B."/>
            <person name="Markow T.A."/>
            <person name="Kaufman T.C."/>
            <person name="Kellis M."/>
            <person name="Gelbart W."/>
            <person name="Iyer V.N."/>
            <person name="Pollard D.A."/>
            <person name="Sackton T.B."/>
            <person name="Larracuente A.M."/>
            <person name="Singh N.D."/>
            <person name="Abad J.P."/>
            <person name="Abt D.N."/>
            <person name="Adryan B."/>
            <person name="Aguade M."/>
            <person name="Akashi H."/>
            <person name="Anderson W.W."/>
            <person name="Aquadro C.F."/>
            <person name="Ardell D.H."/>
            <person name="Arguello R."/>
            <person name="Artieri C.G."/>
            <person name="Barbash D.A."/>
            <person name="Barker D."/>
            <person name="Barsanti P."/>
            <person name="Batterham P."/>
            <person name="Batzoglou S."/>
            <person name="Begun D."/>
            <person name="Bhutkar A."/>
            <person name="Blanco E."/>
            <person name="Bosak S.A."/>
            <person name="Bradley R.K."/>
            <person name="Brand A.D."/>
            <person name="Brent M.R."/>
            <person name="Brooks A.N."/>
            <person name="Brown R.H."/>
            <person name="Butlin R.K."/>
            <person name="Caggese C."/>
            <person name="Calvi B.R."/>
            <person name="Bernardo de Carvalho A."/>
            <person name="Caspi A."/>
            <person name="Castrezana S."/>
            <person name="Celniker S.E."/>
            <person name="Chang J.L."/>
            <person name="Chapple C."/>
            <person name="Chatterji S."/>
            <person name="Chinwalla A."/>
            <person name="Civetta A."/>
            <person name="Clifton S.W."/>
            <person name="Comeron J.M."/>
            <person name="Costello J.C."/>
            <person name="Coyne J.A."/>
            <person name="Daub J."/>
            <person name="David R.G."/>
            <person name="Delcher A.L."/>
            <person name="Delehaunty K."/>
            <person name="Do C.B."/>
            <person name="Ebling H."/>
            <person name="Edwards K."/>
            <person name="Eickbush T."/>
            <person name="Evans J.D."/>
            <person name="Filipski A."/>
            <person name="Findeiss S."/>
            <person name="Freyhult E."/>
            <person name="Fulton L."/>
            <person name="Fulton R."/>
            <person name="Garcia A.C."/>
            <person name="Gardiner A."/>
            <person name="Garfield D.A."/>
            <person name="Garvin B.E."/>
            <person name="Gibson G."/>
            <person name="Gilbert D."/>
            <person name="Gnerre S."/>
            <person name="Godfrey J."/>
            <person name="Good R."/>
            <person name="Gotea V."/>
            <person name="Gravely B."/>
            <person name="Greenberg A.J."/>
            <person name="Griffiths-Jones S."/>
            <person name="Gross S."/>
            <person name="Guigo R."/>
            <person name="Gustafson E.A."/>
            <person name="Haerty W."/>
            <person name="Hahn M.W."/>
            <person name="Halligan D.L."/>
            <person name="Halpern A.L."/>
            <person name="Halter G.M."/>
            <person name="Han M.V."/>
            <person name="Heger A."/>
            <person name="Hillier L."/>
            <person name="Hinrichs A.S."/>
            <person name="Holmes I."/>
            <person name="Hoskins R.A."/>
            <person name="Hubisz M.J."/>
            <person name="Hultmark D."/>
            <person name="Huntley M.A."/>
            <person name="Jaffe D.B."/>
            <person name="Jagadeeshan S."/>
            <person name="Jeck W.R."/>
            <person name="Johnson J."/>
            <person name="Jones C.D."/>
            <person name="Jordan W.C."/>
            <person name="Karpen G.H."/>
            <person name="Kataoka E."/>
            <person name="Keightley P.D."/>
            <person name="Kheradpour P."/>
            <person name="Kirkness E.F."/>
            <person name="Koerich L.B."/>
            <person name="Kristiansen K."/>
            <person name="Kudrna D."/>
            <person name="Kulathinal R.J."/>
            <person name="Kumar S."/>
            <person name="Kwok R."/>
            <person name="Lander E."/>
            <person name="Langley C.H."/>
            <person name="Lapoint R."/>
            <person name="Lazzaro B.P."/>
            <person name="Lee S.J."/>
            <person name="Levesque L."/>
            <person name="Li R."/>
            <person name="Lin C.F."/>
            <person name="Lin M.F."/>
            <person name="Lindblad-Toh K."/>
            <person name="Llopart A."/>
            <person name="Long M."/>
            <person name="Low L."/>
            <person name="Lozovsky E."/>
            <person name="Lu J."/>
            <person name="Luo M."/>
            <person name="Machado C.A."/>
            <person name="Makalowski W."/>
            <person name="Marzo M."/>
            <person name="Matsuda M."/>
            <person name="Matzkin L."/>
            <person name="McAllister B."/>
            <person name="McBride C.S."/>
            <person name="McKernan B."/>
            <person name="McKernan K."/>
            <person name="Mendez-Lago M."/>
            <person name="Minx P."/>
            <person name="Mollenhauer M.U."/>
            <person name="Montooth K."/>
            <person name="Mount S.M."/>
            <person name="Mu X."/>
            <person name="Myers E."/>
            <person name="Negre B."/>
            <person name="Newfeld S."/>
            <person name="Nielsen R."/>
            <person name="Noor M.A."/>
            <person name="O'Grady P."/>
            <person name="Pachter L."/>
            <person name="Papaceit M."/>
            <person name="Parisi M.J."/>
            <person name="Parisi M."/>
            <person name="Parts L."/>
            <person name="Pedersen J.S."/>
            <person name="Pesole G."/>
            <person name="Phillippy A.M."/>
            <person name="Ponting C.P."/>
            <person name="Pop M."/>
            <person name="Porcelli D."/>
            <person name="Powell J.R."/>
            <person name="Prohaska S."/>
            <person name="Pruitt K."/>
            <person name="Puig M."/>
            <person name="Quesneville H."/>
            <person name="Ram K.R."/>
            <person name="Rand D."/>
            <person name="Rasmussen M.D."/>
            <person name="Reed L.K."/>
            <person name="Reenan R."/>
            <person name="Reily A."/>
            <person name="Remington K.A."/>
            <person name="Rieger T.T."/>
            <person name="Ritchie M.G."/>
            <person name="Robin C."/>
            <person name="Rogers Y.H."/>
            <person name="Rohde C."/>
            <person name="Rozas J."/>
            <person name="Rubenfield M.J."/>
            <person name="Ruiz A."/>
            <person name="Russo S."/>
            <person name="Salzberg S.L."/>
            <person name="Sanchez-Gracia A."/>
            <person name="Saranga D.J."/>
            <person name="Sato H."/>
            <person name="Schaeffer S.W."/>
            <person name="Schatz M.C."/>
            <person name="Schlenke T."/>
            <person name="Schwartz R."/>
            <person name="Segarra C."/>
            <person name="Singh R.S."/>
            <person name="Sirot L."/>
            <person name="Sirota M."/>
            <person name="Sisneros N.B."/>
            <person name="Smith C.D."/>
            <person name="Smith T.F."/>
            <person name="Spieth J."/>
            <person name="Stage D.E."/>
            <person name="Stark A."/>
            <person name="Stephan W."/>
            <person name="Strausberg R.L."/>
            <person name="Strempel S."/>
            <person name="Sturgill D."/>
            <person name="Sutton G."/>
            <person name="Sutton G.G."/>
            <person name="Tao W."/>
            <person name="Teichmann S."/>
            <person name="Tobari Y.N."/>
            <person name="Tomimura Y."/>
            <person name="Tsolas J.M."/>
            <person name="Valente V.L."/>
            <person name="Venter E."/>
            <person name="Venter J.C."/>
            <person name="Vicario S."/>
            <person name="Vieira F.G."/>
            <person name="Vilella A.J."/>
            <person name="Villasante A."/>
            <person name="Walenz B."/>
            <person name="Wang J."/>
            <person name="Wasserman M."/>
            <person name="Watts T."/>
            <person name="Wilson D."/>
            <person name="Wilson R.K."/>
            <person name="Wing R.A."/>
            <person name="Wolfner M.F."/>
            <person name="Wong A."/>
            <person name="Wong G.K."/>
            <person name="Wu C.I."/>
            <person name="Wu G."/>
            <person name="Yamamoto D."/>
            <person name="Yang H.P."/>
            <person name="Yang S.P."/>
            <person name="Yorke J.A."/>
            <person name="Yoshida K."/>
            <person name="Zdobnov E."/>
            <person name="Zhang P."/>
            <person name="Zhang Y."/>
            <person name="Zimin A.V."/>
            <person name="Baldwin J."/>
            <person name="Abdouelleil A."/>
            <person name="Abdulkadir J."/>
            <person name="Abebe A."/>
            <person name="Abera B."/>
            <person name="Abreu J."/>
            <person name="Acer S.C."/>
            <person name="Aftuck L."/>
            <person name="Alexander A."/>
            <person name="An P."/>
            <person name="Anderson E."/>
            <person name="Anderson S."/>
            <person name="Arachi H."/>
            <person name="Azer M."/>
            <person name="Bachantsang P."/>
            <person name="Barry A."/>
            <person name="Bayul T."/>
            <person name="Berlin A."/>
            <person name="Bessette D."/>
            <person name="Bloom T."/>
            <person name="Blye J."/>
            <person name="Boguslavskiy L."/>
            <person name="Bonnet C."/>
            <person name="Boukhgalter B."/>
            <person name="Bourzgui I."/>
            <person name="Brown A."/>
            <person name="Cahill P."/>
            <person name="Channer S."/>
            <person name="Cheshatsang Y."/>
            <person name="Chuda L."/>
            <person name="Citroen M."/>
            <person name="Collymore A."/>
            <person name="Cooke P."/>
            <person name="Costello M."/>
            <person name="D'Aco K."/>
            <person name="Daza R."/>
            <person name="De Haan G."/>
            <person name="DeGray S."/>
            <person name="DeMaso C."/>
            <person name="Dhargay N."/>
            <person name="Dooley K."/>
            <person name="Dooley E."/>
            <person name="Doricent M."/>
            <person name="Dorje P."/>
            <person name="Dorjee K."/>
            <person name="Dupes A."/>
            <person name="Elong R."/>
            <person name="Falk J."/>
            <person name="Farina A."/>
            <person name="Faro S."/>
            <person name="Ferguson D."/>
            <person name="Fisher S."/>
            <person name="Foley C.D."/>
            <person name="Franke A."/>
            <person name="Friedrich D."/>
            <person name="Gadbois L."/>
            <person name="Gearin G."/>
            <person name="Gearin C.R."/>
            <person name="Giannoukos G."/>
            <person name="Goode T."/>
            <person name="Graham J."/>
            <person name="Grandbois E."/>
            <person name="Grewal S."/>
            <person name="Gyaltsen K."/>
            <person name="Hafez N."/>
            <person name="Hagos B."/>
            <person name="Hall J."/>
            <person name="Henson C."/>
            <person name="Hollinger A."/>
            <person name="Honan T."/>
            <person name="Huard M.D."/>
            <person name="Hughes L."/>
            <person name="Hurhula B."/>
            <person name="Husby M.E."/>
            <person name="Kamat A."/>
            <person name="Kanga B."/>
            <person name="Kashin S."/>
            <person name="Khazanovich D."/>
            <person name="Kisner P."/>
            <person name="Lance K."/>
            <person name="Lara M."/>
            <person name="Lee W."/>
            <person name="Lennon N."/>
            <person name="Letendre F."/>
            <person name="LeVine R."/>
            <person name="Lipovsky A."/>
            <person name="Liu X."/>
            <person name="Liu J."/>
            <person name="Liu S."/>
            <person name="Lokyitsang T."/>
            <person name="Lokyitsang Y."/>
            <person name="Lubonja R."/>
            <person name="Lui A."/>
            <person name="MacDonald P."/>
            <person name="Magnisalis V."/>
            <person name="Maru K."/>
            <person name="Matthews C."/>
            <person name="McCusker W."/>
            <person name="McDonough S."/>
            <person name="Mehta T."/>
            <person name="Meldrim J."/>
            <person name="Meneus L."/>
            <person name="Mihai O."/>
            <person name="Mihalev A."/>
            <person name="Mihova T."/>
            <person name="Mittelman R."/>
            <person name="Mlenga V."/>
            <person name="Montmayeur A."/>
            <person name="Mulrain L."/>
            <person name="Navidi A."/>
            <person name="Naylor J."/>
            <person name="Negash T."/>
            <person name="Nguyen T."/>
            <person name="Nguyen N."/>
            <person name="Nicol R."/>
            <person name="Norbu C."/>
            <person name="Norbu N."/>
            <person name="Novod N."/>
            <person name="O'Neill B."/>
            <person name="Osman S."/>
            <person name="Markiewicz E."/>
            <person name="Oyono O.L."/>
            <person name="Patti C."/>
            <person name="Phunkhang P."/>
            <person name="Pierre F."/>
            <person name="Priest M."/>
            <person name="Raghuraman S."/>
            <person name="Rege F."/>
            <person name="Reyes R."/>
            <person name="Rise C."/>
            <person name="Rogov P."/>
            <person name="Ross K."/>
            <person name="Ryan E."/>
            <person name="Settipalli S."/>
            <person name="Shea T."/>
            <person name="Sherpa N."/>
            <person name="Shi L."/>
            <person name="Shih D."/>
            <person name="Sparrow T."/>
            <person name="Spaulding J."/>
            <person name="Stalker J."/>
            <person name="Stange-Thomann N."/>
            <person name="Stavropoulos S."/>
            <person name="Stone C."/>
            <person name="Strader C."/>
            <person name="Tesfaye S."/>
            <person name="Thomson T."/>
            <person name="Thoulutsang Y."/>
            <person name="Thoulutsang D."/>
            <person name="Topham K."/>
            <person name="Topping I."/>
            <person name="Tsamla T."/>
            <person name="Vassiliev H."/>
            <person name="Vo A."/>
            <person name="Wangchuk T."/>
            <person name="Wangdi T."/>
            <person name="Weiand M."/>
            <person name="Wilkinson J."/>
            <person name="Wilson A."/>
            <person name="Yadav S."/>
            <person name="Young G."/>
            <person name="Yu Q."/>
            <person name="Zembek L."/>
            <person name="Zhong D."/>
            <person name="Zimmer A."/>
            <person name="Zwirko Z."/>
            <person name="Jaffe D.B."/>
            <person name="Alvarez P."/>
            <person name="Brockman W."/>
            <person name="Butler J."/>
            <person name="Chin C."/>
            <person name="Gnerre S."/>
            <person name="Grabherr M."/>
            <person name="Kleber M."/>
            <person name="Mauceli E."/>
            <person name="MacCallum I."/>
        </authorList>
    </citation>
    <scope>NUCLEOTIDE SEQUENCE [LARGE SCALE GENOMIC DNA]</scope>
    <source>
        <strain evidence="9">MSH-3 / Tucson 14011-0111.49</strain>
    </source>
</reference>
<dbReference type="HOGENOM" id="CLU_049109_1_0_1"/>
<feature type="region of interest" description="Disordered" evidence="7">
    <location>
        <begin position="270"/>
        <end position="298"/>
    </location>
</feature>
<dbReference type="GO" id="GO:0016020">
    <property type="term" value="C:membrane"/>
    <property type="evidence" value="ECO:0007669"/>
    <property type="project" value="UniProtKB-SubCell"/>
</dbReference>
<comment type="subcellular location">
    <subcellularLocation>
        <location evidence="1">Membrane</location>
        <topology evidence="1">Multi-pass membrane protein</topology>
    </subcellularLocation>
</comment>
<dbReference type="STRING" id="7234.B4H816"/>
<dbReference type="Pfam" id="PF04117">
    <property type="entry name" value="Mpv17_PMP22"/>
    <property type="match status" value="1"/>
</dbReference>
<dbReference type="GO" id="GO:0005739">
    <property type="term" value="C:mitochondrion"/>
    <property type="evidence" value="ECO:0007669"/>
    <property type="project" value="TreeGrafter"/>
</dbReference>
<dbReference type="PANTHER" id="PTHR11266">
    <property type="entry name" value="PEROXISOMAL MEMBRANE PROTEIN 2, PXMP2 MPV17"/>
    <property type="match status" value="1"/>
</dbReference>
<dbReference type="OMA" id="FFYSVCY"/>
<feature type="compositionally biased region" description="Basic and acidic residues" evidence="7">
    <location>
        <begin position="281"/>
        <end position="298"/>
    </location>
</feature>
<evidence type="ECO:0000256" key="5">
    <source>
        <dbReference type="ARBA" id="ARBA00023136"/>
    </source>
</evidence>
<dbReference type="InterPro" id="IPR007248">
    <property type="entry name" value="Mpv17_PMP22"/>
</dbReference>
<keyword evidence="3 6" id="KW-0812">Transmembrane</keyword>
<keyword evidence="9" id="KW-1185">Reference proteome</keyword>
<evidence type="ECO:0000256" key="3">
    <source>
        <dbReference type="ARBA" id="ARBA00022692"/>
    </source>
</evidence>
<dbReference type="GO" id="GO:0061668">
    <property type="term" value="P:mitochondrial ribosome assembly"/>
    <property type="evidence" value="ECO:0007669"/>
    <property type="project" value="TreeGrafter"/>
</dbReference>
<dbReference type="Proteomes" id="UP000008744">
    <property type="component" value="Unassembled WGS sequence"/>
</dbReference>
<proteinExistence type="inferred from homology"/>
<feature type="transmembrane region" description="Helical" evidence="6">
    <location>
        <begin position="127"/>
        <end position="145"/>
    </location>
</feature>
<evidence type="ECO:0000256" key="4">
    <source>
        <dbReference type="ARBA" id="ARBA00022989"/>
    </source>
</evidence>
<keyword evidence="5 6" id="KW-0472">Membrane</keyword>
<evidence type="ECO:0000256" key="7">
    <source>
        <dbReference type="SAM" id="MobiDB-lite"/>
    </source>
</evidence>
<dbReference type="PANTHER" id="PTHR11266:SF81">
    <property type="entry name" value="GH12661P-RELATED"/>
    <property type="match status" value="1"/>
</dbReference>
<sequence length="298" mass="34314">MLSIRCVRLLPWGPNPLRPLLAKQIDVPVVHQRSFTALSRIRTRVPADVIAGRACGRRMISGKTGEPLTLLLHRWTKLAWSNMFGKYLLVTNVLGSGLLMVVGDVIAQEYEYRRGLRRHDRYDTDRMLRMFVAGALQGPLHHYVYNWMDRIMPARTMKNIAKKILIDQLVMSPACILIFFYSVCYLEGQTLECTNNELIGKFPYIYLLDWMTWPAAQYLNFRYLDTKYRVTFVNICTAVYNVLISYMKHDFGIHLPLEQETQPTFVESLSQGLRAPPATEPKSEADTANDKATPKKTH</sequence>
<feature type="transmembrane region" description="Helical" evidence="6">
    <location>
        <begin position="87"/>
        <end position="107"/>
    </location>
</feature>
<feature type="transmembrane region" description="Helical" evidence="6">
    <location>
        <begin position="165"/>
        <end position="183"/>
    </location>
</feature>
<evidence type="ECO:0000256" key="2">
    <source>
        <dbReference type="ARBA" id="ARBA00006824"/>
    </source>
</evidence>
<evidence type="ECO:0000313" key="8">
    <source>
        <dbReference type="EMBL" id="EDW34810.1"/>
    </source>
</evidence>
<dbReference type="KEGG" id="dpe:6601965"/>
<evidence type="ECO:0000256" key="1">
    <source>
        <dbReference type="ARBA" id="ARBA00004141"/>
    </source>
</evidence>
<dbReference type="EMBL" id="CH479220">
    <property type="protein sequence ID" value="EDW34810.1"/>
    <property type="molecule type" value="Genomic_DNA"/>
</dbReference>
<name>B4H816_DROPE</name>
<comment type="similarity">
    <text evidence="2 6">Belongs to the peroxisomal membrane protein PXMP2/4 family.</text>
</comment>